<evidence type="ECO:0000313" key="1">
    <source>
        <dbReference type="EMBL" id="GEU67779.1"/>
    </source>
</evidence>
<organism evidence="1">
    <name type="scientific">Tanacetum cinerariifolium</name>
    <name type="common">Dalmatian daisy</name>
    <name type="synonym">Chrysanthemum cinerariifolium</name>
    <dbReference type="NCBI Taxonomy" id="118510"/>
    <lineage>
        <taxon>Eukaryota</taxon>
        <taxon>Viridiplantae</taxon>
        <taxon>Streptophyta</taxon>
        <taxon>Embryophyta</taxon>
        <taxon>Tracheophyta</taxon>
        <taxon>Spermatophyta</taxon>
        <taxon>Magnoliopsida</taxon>
        <taxon>eudicotyledons</taxon>
        <taxon>Gunneridae</taxon>
        <taxon>Pentapetalae</taxon>
        <taxon>asterids</taxon>
        <taxon>campanulids</taxon>
        <taxon>Asterales</taxon>
        <taxon>Asteraceae</taxon>
        <taxon>Asteroideae</taxon>
        <taxon>Anthemideae</taxon>
        <taxon>Anthemidinae</taxon>
        <taxon>Tanacetum</taxon>
    </lineage>
</organism>
<name>A0A6L2M2V9_TANCI</name>
<protein>
    <submittedName>
        <fullName evidence="1">Uncharacterized protein</fullName>
    </submittedName>
</protein>
<reference evidence="1" key="1">
    <citation type="journal article" date="2019" name="Sci. Rep.">
        <title>Draft genome of Tanacetum cinerariifolium, the natural source of mosquito coil.</title>
        <authorList>
            <person name="Yamashiro T."/>
            <person name="Shiraishi A."/>
            <person name="Satake H."/>
            <person name="Nakayama K."/>
        </authorList>
    </citation>
    <scope>NUCLEOTIDE SEQUENCE</scope>
</reference>
<dbReference type="EMBL" id="BKCJ010005629">
    <property type="protein sequence ID" value="GEU67779.1"/>
    <property type="molecule type" value="Genomic_DNA"/>
</dbReference>
<accession>A0A6L2M2V9</accession>
<comment type="caution">
    <text evidence="1">The sequence shown here is derived from an EMBL/GenBank/DDBJ whole genome shotgun (WGS) entry which is preliminary data.</text>
</comment>
<dbReference type="AlphaFoldDB" id="A0A6L2M2V9"/>
<proteinExistence type="predicted"/>
<sequence>MDKELSAASVHECLFVDILSKEEHKKVSGTQSADVALPRGLTWDLHADVACHVATLTGGGSGDSWQATWHHSGGDTWPSNHWVRGTIHRLQARVRSKRFDGGSEGSDGDLVRIKAGLVYVGPWRMAGGLVNEVGPKMGKQVLVEPR</sequence>
<gene>
    <name evidence="1" type="ORF">Tci_039757</name>
</gene>